<reference evidence="2" key="1">
    <citation type="journal article" date="2006" name="Proc. Natl. Acad. Sci. U.S.A.">
        <title>The complete genome of Rhodococcus sp. RHA1 provides insights into a catabolic powerhouse.</title>
        <authorList>
            <person name="McLeod M.P."/>
            <person name="Warren R.L."/>
            <person name="Hsiao W.W.L."/>
            <person name="Araki N."/>
            <person name="Myhre M."/>
            <person name="Fernandes C."/>
            <person name="Miyazawa D."/>
            <person name="Wong W."/>
            <person name="Lillquist A.L."/>
            <person name="Wang D."/>
            <person name="Dosanjh M."/>
            <person name="Hara H."/>
            <person name="Petrescu A."/>
            <person name="Morin R.D."/>
            <person name="Yang G."/>
            <person name="Stott J.M."/>
            <person name="Schein J.E."/>
            <person name="Shin H."/>
            <person name="Smailus D."/>
            <person name="Siddiqui A.S."/>
            <person name="Marra M.A."/>
            <person name="Jones S.J.M."/>
            <person name="Holt R."/>
            <person name="Brinkman F.S.L."/>
            <person name="Miyauchi K."/>
            <person name="Fukuda M."/>
            <person name="Davies J.E."/>
            <person name="Mohn W.W."/>
            <person name="Eltis L.D."/>
        </authorList>
    </citation>
    <scope>NUCLEOTIDE SEQUENCE [LARGE SCALE GENOMIC DNA]</scope>
    <source>
        <strain evidence="2">RHA1</strain>
    </source>
</reference>
<organism evidence="1 2">
    <name type="scientific">Rhodococcus jostii (strain RHA1)</name>
    <dbReference type="NCBI Taxonomy" id="101510"/>
    <lineage>
        <taxon>Bacteria</taxon>
        <taxon>Bacillati</taxon>
        <taxon>Actinomycetota</taxon>
        <taxon>Actinomycetes</taxon>
        <taxon>Mycobacteriales</taxon>
        <taxon>Nocardiaceae</taxon>
        <taxon>Rhodococcus</taxon>
    </lineage>
</organism>
<dbReference type="AlphaFoldDB" id="Q0S067"/>
<gene>
    <name evidence="1" type="ordered locus">RHA1_ro08022</name>
</gene>
<evidence type="ECO:0000313" key="1">
    <source>
        <dbReference type="EMBL" id="ABG99069.1"/>
    </source>
</evidence>
<sequence length="293" mass="32290">MNRRSGWLAYWPPDPPEPTMTVARSVADVVTEHVLFEVECIDRMYLNVYVPGLQYAKGLVGYVHRQLGLPIASTAPLARITDRFTAAEGRALRTETTINNTRDFEIGKRLTHLPALREIGYTANRRLLRVQQLSHDPITGADALAAITAPVTTATGARVSGLRFADQRSHALLSAVLIFRLHPNGFTNKDLRTLTAELRGLDPDTVSAGQMTYDLRRLKTRNLIARIEGTHRYQVTDHGLDTAKFLTCVHDRVLRTGLAELATPTTTPGRLRAAATAYRTAVDTLTATAQLAA</sequence>
<dbReference type="HOGENOM" id="CLU_949554_0_0_11"/>
<proteinExistence type="predicted"/>
<geneLocation type="plasmid" evidence="1 2">
    <name>pRHL1</name>
</geneLocation>
<dbReference type="EMBL" id="CP000432">
    <property type="protein sequence ID" value="ABG99069.1"/>
    <property type="molecule type" value="Genomic_DNA"/>
</dbReference>
<dbReference type="Proteomes" id="UP000008710">
    <property type="component" value="Plasmid pRHL1"/>
</dbReference>
<accession>Q0S067</accession>
<evidence type="ECO:0000313" key="2">
    <source>
        <dbReference type="Proteomes" id="UP000008710"/>
    </source>
</evidence>
<keyword evidence="1" id="KW-0614">Plasmid</keyword>
<dbReference type="KEGG" id="rha:RHA1_ro08022"/>
<protein>
    <submittedName>
        <fullName evidence="1">Uncharacterized protein</fullName>
    </submittedName>
</protein>
<name>Q0S067_RHOJR</name>